<dbReference type="FunFam" id="3.80.10.10:FF:000165">
    <property type="entry name" value="Centrosomal protein of 97 kDa"/>
    <property type="match status" value="1"/>
</dbReference>
<dbReference type="PANTHER" id="PTHR45973:SF2">
    <property type="entry name" value="CENTROSOMAL PROTEIN OF 97 KDA"/>
    <property type="match status" value="1"/>
</dbReference>
<keyword evidence="5" id="KW-0677">Repeat</keyword>
<sequence length="1099" mass="122026">MYRGFKHLGRITSATYKSAVTLTPFSRETSTTHGSSEHINTPLTLNKKNKTVSSEEQQETLDLSNQGIKKLNKAQPNHAHVTNLILDGNELQRWDNIDSYSELTKLSATNNQLLRMYGVSRLHNLTSLNLAHNNILTIEGLKDLVQLRWLCLSANNIKTIEHLNTNLNLEHLDLSENSISHISDLSYLKNIKELLLHNNHISQLRQCERYLPPSLVTLTLATNNLTDLNEMSHLAHLTNLREFSLANNPCVTMTGNTSASGFDYRPFVINWCMSLKVIDGYMVDAIESLKAEWLYSQGRGRQFRSGEHQALSQYLVSVCPLSGDSLESEEERKLRLILSKAQHHQQQLREQLTVNGNGVRGRGAVLNRSQSSPAPSPATRRRLCGKNNSPRRISMSREVRTDVGRPDRMVASCHGTVGSAENDVAGLMSRSLDPTLLFSDANHLHDSVPSDVPEEQLLEATSQETEANEVGGSFPLQTATKLVPVPESLMSPDYRPMAPPSSKVLLRPKSAVVNGRKSSVVSRVSPKLCRSALHSSPLPRPRSMGDARLSPRPATGQPRRKPNTHTQVPDFTCKLDPLEARKMIRHHHDPTISSDEDSEMSASKLETIRHRAQERWQRKDTVNTVNNSVATRAVEVNYAAPDTAAAVEQAAVCIQRIWRGYHTRNLNKHVQGIYQDLHSTRTQEYIEKLSSDMESTRVALESEHKLQLLQMQAISALWKKAINTLRKKVSLHNLQLLLIQAINTLRKKVSLHKLQLLQIQAISTLRKKVSLHKLQLLLMKAISAPWKKVVSLQPAGKDGRTDVVAGPSSTCKDTEAVRELTETCSRLHLQACKSQEDDDKTQSEENDDEFWDMSTVDEEEGLDEQVPDSAPSPDEEAIVKRLRNLKRPALLTSVLSILIQVEQLQDSMQSVMQHMSKFCQAPNNLSCAPIATQTDIVAVHTPQSEAGIQFPYQRTRQTSSRPSSLPIPQRGVPKTTSDTVAPQEVRQFATSLVDGVMKTVSENRSEQGDGPDDNSGSVPNSGCADQESTDAGTTLGTESGDSSNGNAIVELEDNNTSCLTIHRQSPSSGNSPYEPNSPNNNQRPQEHPLPAVINSLEAP</sequence>
<evidence type="ECO:0000256" key="2">
    <source>
        <dbReference type="ARBA" id="ARBA00004300"/>
    </source>
</evidence>
<dbReference type="AlphaFoldDB" id="A0A7R9ECV1"/>
<comment type="function">
    <text evidence="9">Acts as a key negative regulator of ciliogenesis in collaboration with CCP110 by capping the mother centriole thereby preventing cilia formation. Required for recruitment of CCP110 to the centrosome.</text>
</comment>
<evidence type="ECO:0000256" key="1">
    <source>
        <dbReference type="ARBA" id="ARBA00003843"/>
    </source>
</evidence>
<dbReference type="InterPro" id="IPR001611">
    <property type="entry name" value="Leu-rich_rpt"/>
</dbReference>
<evidence type="ECO:0000313" key="13">
    <source>
        <dbReference type="EMBL" id="CAD7430634.1"/>
    </source>
</evidence>
<evidence type="ECO:0000256" key="12">
    <source>
        <dbReference type="SAM" id="MobiDB-lite"/>
    </source>
</evidence>
<dbReference type="InterPro" id="IPR050576">
    <property type="entry name" value="Cilia_flagella_integrity"/>
</dbReference>
<feature type="region of interest" description="Disordered" evidence="12">
    <location>
        <begin position="356"/>
        <end position="401"/>
    </location>
</feature>
<gene>
    <name evidence="13" type="ORF">TMSB3V08_LOCUS7388</name>
</gene>
<proteinExistence type="predicted"/>
<keyword evidence="3" id="KW-0963">Cytoplasm</keyword>
<comment type="function">
    <text evidence="1">Cilium-specific protein required for cilia structures.</text>
</comment>
<dbReference type="EMBL" id="OB794574">
    <property type="protein sequence ID" value="CAD7430634.1"/>
    <property type="molecule type" value="Genomic_DNA"/>
</dbReference>
<dbReference type="Pfam" id="PF14580">
    <property type="entry name" value="LRR_9"/>
    <property type="match status" value="1"/>
</dbReference>
<evidence type="ECO:0000256" key="10">
    <source>
        <dbReference type="ARBA" id="ARBA00068862"/>
    </source>
</evidence>
<evidence type="ECO:0000256" key="8">
    <source>
        <dbReference type="ARBA" id="ARBA00024433"/>
    </source>
</evidence>
<dbReference type="InterPro" id="IPR000048">
    <property type="entry name" value="IQ_motif_EF-hand-BS"/>
</dbReference>
<dbReference type="PANTHER" id="PTHR45973">
    <property type="entry name" value="PROTEIN PHOSPHATASE 1 REGULATORY SUBUNIT SDS22-RELATED"/>
    <property type="match status" value="1"/>
</dbReference>
<dbReference type="SMART" id="SM00365">
    <property type="entry name" value="LRR_SD22"/>
    <property type="match status" value="4"/>
</dbReference>
<evidence type="ECO:0000256" key="4">
    <source>
        <dbReference type="ARBA" id="ARBA00022614"/>
    </source>
</evidence>
<dbReference type="PROSITE" id="PS50096">
    <property type="entry name" value="IQ"/>
    <property type="match status" value="1"/>
</dbReference>
<dbReference type="Gene3D" id="3.80.10.10">
    <property type="entry name" value="Ribonuclease Inhibitor"/>
    <property type="match status" value="2"/>
</dbReference>
<name>A0A7R9ECV1_9NEOP</name>
<evidence type="ECO:0000256" key="11">
    <source>
        <dbReference type="ARBA" id="ARBA00076677"/>
    </source>
</evidence>
<feature type="region of interest" description="Disordered" evidence="12">
    <location>
        <begin position="948"/>
        <end position="983"/>
    </location>
</feature>
<keyword evidence="7" id="KW-0206">Cytoskeleton</keyword>
<keyword evidence="6" id="KW-0970">Cilium biogenesis/degradation</keyword>
<organism evidence="13">
    <name type="scientific">Timema monikensis</name>
    <dbReference type="NCBI Taxonomy" id="170555"/>
    <lineage>
        <taxon>Eukaryota</taxon>
        <taxon>Metazoa</taxon>
        <taxon>Ecdysozoa</taxon>
        <taxon>Arthropoda</taxon>
        <taxon>Hexapoda</taxon>
        <taxon>Insecta</taxon>
        <taxon>Pterygota</taxon>
        <taxon>Neoptera</taxon>
        <taxon>Polyneoptera</taxon>
        <taxon>Phasmatodea</taxon>
        <taxon>Timematodea</taxon>
        <taxon>Timematoidea</taxon>
        <taxon>Timematidae</taxon>
        <taxon>Timema</taxon>
    </lineage>
</organism>
<dbReference type="SUPFAM" id="SSF52058">
    <property type="entry name" value="L domain-like"/>
    <property type="match status" value="1"/>
</dbReference>
<evidence type="ECO:0000256" key="3">
    <source>
        <dbReference type="ARBA" id="ARBA00022490"/>
    </source>
</evidence>
<dbReference type="GO" id="GO:0005813">
    <property type="term" value="C:centrosome"/>
    <property type="evidence" value="ECO:0007669"/>
    <property type="project" value="UniProtKB-SubCell"/>
</dbReference>
<dbReference type="PROSITE" id="PS51450">
    <property type="entry name" value="LRR"/>
    <property type="match status" value="4"/>
</dbReference>
<evidence type="ECO:0000256" key="6">
    <source>
        <dbReference type="ARBA" id="ARBA00022794"/>
    </source>
</evidence>
<dbReference type="GO" id="GO:0030030">
    <property type="term" value="P:cell projection organization"/>
    <property type="evidence" value="ECO:0007669"/>
    <property type="project" value="UniProtKB-KW"/>
</dbReference>
<evidence type="ECO:0000256" key="9">
    <source>
        <dbReference type="ARBA" id="ARBA00058656"/>
    </source>
</evidence>
<feature type="region of interest" description="Disordered" evidence="12">
    <location>
        <begin position="1002"/>
        <end position="1099"/>
    </location>
</feature>
<comment type="subcellular location">
    <subcellularLocation>
        <location evidence="2">Cytoplasm</location>
        <location evidence="2">Cytoskeleton</location>
        <location evidence="2">Microtubule organizing center</location>
        <location evidence="2">Centrosome</location>
    </subcellularLocation>
</comment>
<protein>
    <recommendedName>
        <fullName evidence="10">Centrosomal protein of 97 kDa</fullName>
    </recommendedName>
    <alternativeName>
        <fullName evidence="8">Dynein axonemal assembly factor 1 homolog</fullName>
    </alternativeName>
    <alternativeName>
        <fullName evidence="11">Leucine-rich repeat and IQ domain-containing protein 2</fullName>
    </alternativeName>
</protein>
<keyword evidence="4" id="KW-0433">Leucine-rich repeat</keyword>
<evidence type="ECO:0000256" key="7">
    <source>
        <dbReference type="ARBA" id="ARBA00023212"/>
    </source>
</evidence>
<feature type="compositionally biased region" description="Low complexity" evidence="12">
    <location>
        <begin position="953"/>
        <end position="964"/>
    </location>
</feature>
<accession>A0A7R9ECV1</accession>
<feature type="compositionally biased region" description="Polar residues" evidence="12">
    <location>
        <begin position="1029"/>
        <end position="1046"/>
    </location>
</feature>
<feature type="region of interest" description="Disordered" evidence="12">
    <location>
        <begin position="531"/>
        <end position="572"/>
    </location>
</feature>
<dbReference type="InterPro" id="IPR032675">
    <property type="entry name" value="LRR_dom_sf"/>
</dbReference>
<reference evidence="13" key="1">
    <citation type="submission" date="2020-11" db="EMBL/GenBank/DDBJ databases">
        <authorList>
            <person name="Tran Van P."/>
        </authorList>
    </citation>
    <scope>NUCLEOTIDE SEQUENCE</scope>
</reference>
<dbReference type="GO" id="GO:1902018">
    <property type="term" value="P:negative regulation of cilium assembly"/>
    <property type="evidence" value="ECO:0007669"/>
    <property type="project" value="TreeGrafter"/>
</dbReference>
<feature type="compositionally biased region" description="Polar residues" evidence="12">
    <location>
        <begin position="1054"/>
        <end position="1064"/>
    </location>
</feature>
<feature type="compositionally biased region" description="Low complexity" evidence="12">
    <location>
        <begin position="1065"/>
        <end position="1081"/>
    </location>
</feature>
<feature type="compositionally biased region" description="Low complexity" evidence="12">
    <location>
        <begin position="356"/>
        <end position="368"/>
    </location>
</feature>
<evidence type="ECO:0000256" key="5">
    <source>
        <dbReference type="ARBA" id="ARBA00022737"/>
    </source>
</evidence>
<dbReference type="Pfam" id="PF00612">
    <property type="entry name" value="IQ"/>
    <property type="match status" value="1"/>
</dbReference>